<protein>
    <submittedName>
        <fullName evidence="6 7">Sidestep protein, putative</fullName>
    </submittedName>
</protein>
<organism>
    <name type="scientific">Ixodes scapularis</name>
    <name type="common">Black-legged tick</name>
    <name type="synonym">Deer tick</name>
    <dbReference type="NCBI Taxonomy" id="6945"/>
    <lineage>
        <taxon>Eukaryota</taxon>
        <taxon>Metazoa</taxon>
        <taxon>Ecdysozoa</taxon>
        <taxon>Arthropoda</taxon>
        <taxon>Chelicerata</taxon>
        <taxon>Arachnida</taxon>
        <taxon>Acari</taxon>
        <taxon>Parasitiformes</taxon>
        <taxon>Ixodida</taxon>
        <taxon>Ixodoidea</taxon>
        <taxon>Ixodidae</taxon>
        <taxon>Ixodinae</taxon>
        <taxon>Ixodes</taxon>
    </lineage>
</organism>
<dbReference type="InterPro" id="IPR036179">
    <property type="entry name" value="Ig-like_dom_sf"/>
</dbReference>
<evidence type="ECO:0000313" key="8">
    <source>
        <dbReference type="Proteomes" id="UP000001555"/>
    </source>
</evidence>
<dbReference type="GO" id="GO:0016020">
    <property type="term" value="C:membrane"/>
    <property type="evidence" value="ECO:0007669"/>
    <property type="project" value="UniProtKB-SubCell"/>
</dbReference>
<dbReference type="InterPro" id="IPR013162">
    <property type="entry name" value="CD80_C2-set"/>
</dbReference>
<sequence length="651" mass="69686">MQNRKERNSLRDQRPLEPPVIRDDAGAVLNETAGPYAEGDIATLVCQVKAAGSPAPEVQWLRRAWRPSTPEEPGIGGAEAVSGSAVTTVSSALDDTQGSVLVLSRLRLGPLSREDLHSRLFCQVDNGVAAPVRTAVRLDMNLAPLTARILRASGGALTAGLPVELVCESQGSRPPAQLTWYKRGLEVAQSFGHASADGNVSTSVVTFTPSSKDHGQNLRCVARNPALPPTARAPFDRWVMNVYYKPEVTLKLGSPFRDGRIHEGNDVYFECAVNANPAASEVHWSKDGVVDFATRTSNGSALADVIVSGRFLALQKARRTFSGQYACTATNSEGSAMSNSIRLKVQHAPACIDGVPVVFSASRHEPVRLTCRVAAAPGGVTFRWLFSSSNRKVELTEFVVLARGSEGGAEDDDEAMPTATSVLEYTPQFQSDFGTLLCAAENAMGVQKDPCTFHIVQAGPPEPLENCSVSNLTERGFWVECREERPSAGGVSVATAVPGSAVAAAQRPSLWSRGQEPLVYLLEVYGPPEESSPMRGVSASQHQVLLLNVSGPEPRFRVGQLWPGTEFEARVFAANAKGRSRPFRLSACTLSSAEALLDKGNWCGQITQTVPVSRSGSSIIATKDEIMVLDKRSTQCGLFILSPPSMLGNTC</sequence>
<evidence type="ECO:0000256" key="4">
    <source>
        <dbReference type="SAM" id="MobiDB-lite"/>
    </source>
</evidence>
<proteinExistence type="predicted"/>
<dbReference type="OrthoDB" id="10028801at2759"/>
<dbReference type="EMBL" id="ABJB010742033">
    <property type="status" value="NOT_ANNOTATED_CDS"/>
    <property type="molecule type" value="Genomic_DNA"/>
</dbReference>
<dbReference type="EMBL" id="ABJB011110217">
    <property type="status" value="NOT_ANNOTATED_CDS"/>
    <property type="molecule type" value="Genomic_DNA"/>
</dbReference>
<dbReference type="EMBL" id="ABJB010565063">
    <property type="status" value="NOT_ANNOTATED_CDS"/>
    <property type="molecule type" value="Genomic_DNA"/>
</dbReference>
<dbReference type="InterPro" id="IPR013783">
    <property type="entry name" value="Ig-like_fold"/>
</dbReference>
<reference evidence="6 8" key="1">
    <citation type="submission" date="2008-03" db="EMBL/GenBank/DDBJ databases">
        <title>Annotation of Ixodes scapularis.</title>
        <authorList>
            <consortium name="Ixodes scapularis Genome Project Consortium"/>
            <person name="Caler E."/>
            <person name="Hannick L.I."/>
            <person name="Bidwell S."/>
            <person name="Joardar V."/>
            <person name="Thiagarajan M."/>
            <person name="Amedeo P."/>
            <person name="Galinsky K.J."/>
            <person name="Schobel S."/>
            <person name="Inman J."/>
            <person name="Hostetler J."/>
            <person name="Miller J."/>
            <person name="Hammond M."/>
            <person name="Megy K."/>
            <person name="Lawson D."/>
            <person name="Kodira C."/>
            <person name="Sutton G."/>
            <person name="Meyer J."/>
            <person name="Hill C.A."/>
            <person name="Birren B."/>
            <person name="Nene V."/>
            <person name="Collins F."/>
            <person name="Alarcon-Chaidez F."/>
            <person name="Wikel S."/>
            <person name="Strausberg R."/>
        </authorList>
    </citation>
    <scope>NUCLEOTIDE SEQUENCE [LARGE SCALE GENOMIC DNA]</scope>
    <source>
        <strain evidence="8">Wikel</strain>
        <strain evidence="6">Wikel colony</strain>
    </source>
</reference>
<evidence type="ECO:0000256" key="2">
    <source>
        <dbReference type="ARBA" id="ARBA00023136"/>
    </source>
</evidence>
<feature type="domain" description="Ig-like" evidence="5">
    <location>
        <begin position="144"/>
        <end position="236"/>
    </location>
</feature>
<dbReference type="EMBL" id="ABJB011065776">
    <property type="status" value="NOT_ANNOTATED_CDS"/>
    <property type="molecule type" value="Genomic_DNA"/>
</dbReference>
<gene>
    <name evidence="6" type="ORF">IscW_ISCW021946</name>
</gene>
<name>B7QFW9_IXOSC</name>
<dbReference type="SUPFAM" id="SSF48726">
    <property type="entry name" value="Immunoglobulin"/>
    <property type="match status" value="4"/>
</dbReference>
<dbReference type="Pfam" id="PF08205">
    <property type="entry name" value="C2-set_2"/>
    <property type="match status" value="1"/>
</dbReference>
<dbReference type="InterPro" id="IPR007110">
    <property type="entry name" value="Ig-like_dom"/>
</dbReference>
<comment type="subcellular location">
    <subcellularLocation>
        <location evidence="1">Membrane</location>
        <topology evidence="1">Single-pass membrane protein</topology>
    </subcellularLocation>
</comment>
<dbReference type="CDD" id="cd00063">
    <property type="entry name" value="FN3"/>
    <property type="match status" value="1"/>
</dbReference>
<feature type="domain" description="Ig-like" evidence="5">
    <location>
        <begin position="18"/>
        <end position="139"/>
    </location>
</feature>
<dbReference type="SMART" id="SM00408">
    <property type="entry name" value="IGc2"/>
    <property type="match status" value="3"/>
</dbReference>
<dbReference type="InterPro" id="IPR036116">
    <property type="entry name" value="FN3_sf"/>
</dbReference>
<accession>B7QFW9</accession>
<dbReference type="HOGENOM" id="CLU_005939_4_1_1"/>
<dbReference type="SMART" id="SM00409">
    <property type="entry name" value="IG"/>
    <property type="match status" value="4"/>
</dbReference>
<feature type="domain" description="Ig-like" evidence="5">
    <location>
        <begin position="246"/>
        <end position="344"/>
    </location>
</feature>
<keyword evidence="3" id="KW-1015">Disulfide bond</keyword>
<dbReference type="InParanoid" id="B7QFW9"/>
<evidence type="ECO:0000256" key="1">
    <source>
        <dbReference type="ARBA" id="ARBA00004167"/>
    </source>
</evidence>
<dbReference type="EMBL" id="ABJB010198144">
    <property type="status" value="NOT_ANNOTATED_CDS"/>
    <property type="molecule type" value="Genomic_DNA"/>
</dbReference>
<dbReference type="EMBL" id="ABJB010000142">
    <property type="status" value="NOT_ANNOTATED_CDS"/>
    <property type="molecule type" value="Genomic_DNA"/>
</dbReference>
<dbReference type="PaxDb" id="6945-B7QFW9"/>
<dbReference type="PANTHER" id="PTHR23278:SF19">
    <property type="entry name" value="OBSCURIN"/>
    <property type="match status" value="1"/>
</dbReference>
<dbReference type="PROSITE" id="PS50835">
    <property type="entry name" value="IG_LIKE"/>
    <property type="match status" value="4"/>
</dbReference>
<dbReference type="Proteomes" id="UP000001555">
    <property type="component" value="Unassembled WGS sequence"/>
</dbReference>
<dbReference type="EMBL" id="ABJB011039617">
    <property type="status" value="NOT_ANNOTATED_CDS"/>
    <property type="molecule type" value="Genomic_DNA"/>
</dbReference>
<evidence type="ECO:0000256" key="3">
    <source>
        <dbReference type="ARBA" id="ARBA00023157"/>
    </source>
</evidence>
<dbReference type="EMBL" id="DS928415">
    <property type="protein sequence ID" value="EEC17741.1"/>
    <property type="molecule type" value="Genomic_DNA"/>
</dbReference>
<evidence type="ECO:0000259" key="5">
    <source>
        <dbReference type="PROSITE" id="PS50835"/>
    </source>
</evidence>
<dbReference type="InterPro" id="IPR003961">
    <property type="entry name" value="FN3_dom"/>
</dbReference>
<keyword evidence="8" id="KW-1185">Reference proteome</keyword>
<dbReference type="Pfam" id="PF13927">
    <property type="entry name" value="Ig_3"/>
    <property type="match status" value="1"/>
</dbReference>
<dbReference type="EMBL" id="ABJB011120687">
    <property type="status" value="NOT_ANNOTATED_CDS"/>
    <property type="molecule type" value="Genomic_DNA"/>
</dbReference>
<dbReference type="VEuPathDB" id="VectorBase:ISCP_026726"/>
<dbReference type="STRING" id="6945.B7QFW9"/>
<dbReference type="AlphaFoldDB" id="B7QFW9"/>
<feature type="domain" description="Ig-like" evidence="5">
    <location>
        <begin position="349"/>
        <end position="454"/>
    </location>
</feature>
<keyword evidence="2" id="KW-0472">Membrane</keyword>
<feature type="region of interest" description="Disordered" evidence="4">
    <location>
        <begin position="1"/>
        <end position="24"/>
    </location>
</feature>
<dbReference type="InterPro" id="IPR003598">
    <property type="entry name" value="Ig_sub2"/>
</dbReference>
<dbReference type="VEuPathDB" id="VectorBase:ISCI021946"/>
<dbReference type="EnsemblMetazoa" id="ISCW021946-RA">
    <property type="protein sequence ID" value="ISCW021946-PA"/>
    <property type="gene ID" value="ISCW021946"/>
</dbReference>
<dbReference type="InterPro" id="IPR003599">
    <property type="entry name" value="Ig_sub"/>
</dbReference>
<evidence type="ECO:0000313" key="7">
    <source>
        <dbReference type="EnsemblMetazoa" id="ISCW021946-PA"/>
    </source>
</evidence>
<dbReference type="PANTHER" id="PTHR23278">
    <property type="entry name" value="SIDESTEP PROTEIN"/>
    <property type="match status" value="1"/>
</dbReference>
<dbReference type="Gene3D" id="2.60.40.10">
    <property type="entry name" value="Immunoglobulins"/>
    <property type="match status" value="3"/>
</dbReference>
<dbReference type="EMBL" id="ABJB010645800">
    <property type="status" value="NOT_ANNOTATED_CDS"/>
    <property type="molecule type" value="Genomic_DNA"/>
</dbReference>
<evidence type="ECO:0000313" key="6">
    <source>
        <dbReference type="EMBL" id="EEC17741.1"/>
    </source>
</evidence>
<reference evidence="7" key="2">
    <citation type="submission" date="2020-05" db="UniProtKB">
        <authorList>
            <consortium name="EnsemblMetazoa"/>
        </authorList>
    </citation>
    <scope>IDENTIFICATION</scope>
    <source>
        <strain evidence="7">wikel</strain>
    </source>
</reference>
<dbReference type="VEuPathDB" id="VectorBase:ISCW021946"/>
<dbReference type="EMBL" id="ABJB010795604">
    <property type="status" value="NOT_ANNOTATED_CDS"/>
    <property type="molecule type" value="Genomic_DNA"/>
</dbReference>
<dbReference type="SUPFAM" id="SSF49265">
    <property type="entry name" value="Fibronectin type III"/>
    <property type="match status" value="1"/>
</dbReference>